<dbReference type="EMBL" id="JAULSV010000001">
    <property type="protein sequence ID" value="KAK0656603.1"/>
    <property type="molecule type" value="Genomic_DNA"/>
</dbReference>
<feature type="compositionally biased region" description="Basic and acidic residues" evidence="1">
    <location>
        <begin position="201"/>
        <end position="222"/>
    </location>
</feature>
<dbReference type="PANTHER" id="PTHR28527">
    <property type="entry name" value="MATING-TYPE SWITCHING PROTEIN SWI2-RELATED"/>
    <property type="match status" value="1"/>
</dbReference>
<dbReference type="GO" id="GO:0006310">
    <property type="term" value="P:DNA recombination"/>
    <property type="evidence" value="ECO:0007669"/>
    <property type="project" value="TreeGrafter"/>
</dbReference>
<feature type="compositionally biased region" description="Low complexity" evidence="1">
    <location>
        <begin position="41"/>
        <end position="51"/>
    </location>
</feature>
<feature type="compositionally biased region" description="Acidic residues" evidence="1">
    <location>
        <begin position="223"/>
        <end position="249"/>
    </location>
</feature>
<feature type="region of interest" description="Disordered" evidence="1">
    <location>
        <begin position="69"/>
        <end position="119"/>
    </location>
</feature>
<dbReference type="Proteomes" id="UP001174936">
    <property type="component" value="Unassembled WGS sequence"/>
</dbReference>
<dbReference type="AlphaFoldDB" id="A0AA40D116"/>
<accession>A0AA40D116</accession>
<evidence type="ECO:0000313" key="2">
    <source>
        <dbReference type="EMBL" id="KAK0656603.1"/>
    </source>
</evidence>
<name>A0AA40D116_9PEZI</name>
<feature type="compositionally biased region" description="Low complexity" evidence="1">
    <location>
        <begin position="74"/>
        <end position="85"/>
    </location>
</feature>
<gene>
    <name evidence="2" type="ORF">B0T16DRAFT_385285</name>
</gene>
<dbReference type="Gene3D" id="6.10.140.1020">
    <property type="match status" value="1"/>
</dbReference>
<evidence type="ECO:0000256" key="1">
    <source>
        <dbReference type="SAM" id="MobiDB-lite"/>
    </source>
</evidence>
<feature type="region of interest" description="Disordered" evidence="1">
    <location>
        <begin position="1"/>
        <end position="51"/>
    </location>
</feature>
<keyword evidence="3" id="KW-1185">Reference proteome</keyword>
<proteinExistence type="predicted"/>
<dbReference type="PANTHER" id="PTHR28527:SF1">
    <property type="entry name" value="SWI5-DEPENDENT RECOMBINATION DNA REPAIR PROTEIN 1"/>
    <property type="match status" value="1"/>
</dbReference>
<reference evidence="2" key="1">
    <citation type="submission" date="2023-06" db="EMBL/GenBank/DDBJ databases">
        <title>Genome-scale phylogeny and comparative genomics of the fungal order Sordariales.</title>
        <authorList>
            <consortium name="Lawrence Berkeley National Laboratory"/>
            <person name="Hensen N."/>
            <person name="Bonometti L."/>
            <person name="Westerberg I."/>
            <person name="Brannstrom I.O."/>
            <person name="Guillou S."/>
            <person name="Cros-Aarteil S."/>
            <person name="Calhoun S."/>
            <person name="Haridas S."/>
            <person name="Kuo A."/>
            <person name="Mondo S."/>
            <person name="Pangilinan J."/>
            <person name="Riley R."/>
            <person name="Labutti K."/>
            <person name="Andreopoulos B."/>
            <person name="Lipzen A."/>
            <person name="Chen C."/>
            <person name="Yanf M."/>
            <person name="Daum C."/>
            <person name="Ng V."/>
            <person name="Clum A."/>
            <person name="Steindorff A."/>
            <person name="Ohm R."/>
            <person name="Martin F."/>
            <person name="Silar P."/>
            <person name="Natvig D."/>
            <person name="Lalanne C."/>
            <person name="Gautier V."/>
            <person name="Ament-Velasquez S.L."/>
            <person name="Kruys A."/>
            <person name="Hutchinson M.I."/>
            <person name="Powell A.J."/>
            <person name="Barry K."/>
            <person name="Miller A.N."/>
            <person name="Grigoriev I.V."/>
            <person name="Debuchy R."/>
            <person name="Gladieux P."/>
            <person name="Thoren M.H."/>
            <person name="Johannesson H."/>
        </authorList>
    </citation>
    <scope>NUCLEOTIDE SEQUENCE</scope>
    <source>
        <strain evidence="2">SMH2532-1</strain>
    </source>
</reference>
<organism evidence="2 3">
    <name type="scientific">Cercophora newfieldiana</name>
    <dbReference type="NCBI Taxonomy" id="92897"/>
    <lineage>
        <taxon>Eukaryota</taxon>
        <taxon>Fungi</taxon>
        <taxon>Dikarya</taxon>
        <taxon>Ascomycota</taxon>
        <taxon>Pezizomycotina</taxon>
        <taxon>Sordariomycetes</taxon>
        <taxon>Sordariomycetidae</taxon>
        <taxon>Sordariales</taxon>
        <taxon>Lasiosphaeriaceae</taxon>
        <taxon>Cercophora</taxon>
    </lineage>
</organism>
<feature type="region of interest" description="Disordered" evidence="1">
    <location>
        <begin position="196"/>
        <end position="254"/>
    </location>
</feature>
<comment type="caution">
    <text evidence="2">The sequence shown here is derived from an EMBL/GenBank/DDBJ whole genome shotgun (WGS) entry which is preliminary data.</text>
</comment>
<sequence>MSSNTPEPSAKRRRVEVANSTLRKPFKSPLINGSARAGNSTPTPRRTTTVGGPVAAAAAAVAAKNVFPGAKHTASASASPLSLASRRSRPSAGNNGGGGEVAFKTATTKGKRSRPENPLYDTLLKAQRATAAKLKAVKVEMELVEQAGRIKRESNARRPGEEIDAELKEVTAKWKVASRLAAEELFELIKGRVESMGGARGVERRKREGDGFYGKERRRGEDEGGGGDGDSDIREEEAEEEEEKEEDENFSMLMMLKSLNIEPELLGWDPTEEKWLD</sequence>
<protein>
    <submittedName>
        <fullName evidence="2">Uncharacterized protein</fullName>
    </submittedName>
</protein>
<evidence type="ECO:0000313" key="3">
    <source>
        <dbReference type="Proteomes" id="UP001174936"/>
    </source>
</evidence>